<name>C1EDH5_MICCC</name>
<feature type="region of interest" description="Disordered" evidence="1">
    <location>
        <begin position="100"/>
        <end position="150"/>
    </location>
</feature>
<organism evidence="2 3">
    <name type="scientific">Micromonas commoda (strain RCC299 / NOUM17 / CCMP2709)</name>
    <name type="common">Picoplanktonic green alga</name>
    <dbReference type="NCBI Taxonomy" id="296587"/>
    <lineage>
        <taxon>Eukaryota</taxon>
        <taxon>Viridiplantae</taxon>
        <taxon>Chlorophyta</taxon>
        <taxon>Mamiellophyceae</taxon>
        <taxon>Mamiellales</taxon>
        <taxon>Mamiellaceae</taxon>
        <taxon>Micromonas</taxon>
    </lineage>
</organism>
<feature type="compositionally biased region" description="Basic and acidic residues" evidence="1">
    <location>
        <begin position="258"/>
        <end position="277"/>
    </location>
</feature>
<evidence type="ECO:0000256" key="1">
    <source>
        <dbReference type="SAM" id="MobiDB-lite"/>
    </source>
</evidence>
<protein>
    <submittedName>
        <fullName evidence="2">Uncharacterized protein</fullName>
    </submittedName>
</protein>
<dbReference type="AlphaFoldDB" id="C1EDH5"/>
<gene>
    <name evidence="2" type="ORF">MICPUN_62273</name>
</gene>
<feature type="region of interest" description="Disordered" evidence="1">
    <location>
        <begin position="174"/>
        <end position="217"/>
    </location>
</feature>
<feature type="compositionally biased region" description="Basic and acidic residues" evidence="1">
    <location>
        <begin position="112"/>
        <end position="150"/>
    </location>
</feature>
<feature type="compositionally biased region" description="Basic and acidic residues" evidence="1">
    <location>
        <begin position="284"/>
        <end position="300"/>
    </location>
</feature>
<accession>C1EDH5</accession>
<feature type="region of interest" description="Disordered" evidence="1">
    <location>
        <begin position="23"/>
        <end position="84"/>
    </location>
</feature>
<dbReference type="GeneID" id="8247528"/>
<evidence type="ECO:0000313" key="3">
    <source>
        <dbReference type="Proteomes" id="UP000002009"/>
    </source>
</evidence>
<dbReference type="EMBL" id="CP001330">
    <property type="protein sequence ID" value="ACO66059.1"/>
    <property type="molecule type" value="Genomic_DNA"/>
</dbReference>
<dbReference type="InParanoid" id="C1EDH5"/>
<evidence type="ECO:0000313" key="2">
    <source>
        <dbReference type="EMBL" id="ACO66059.1"/>
    </source>
</evidence>
<dbReference type="KEGG" id="mis:MICPUN_62273"/>
<dbReference type="Proteomes" id="UP000002009">
    <property type="component" value="Chromosome 11"/>
</dbReference>
<feature type="compositionally biased region" description="Basic and acidic residues" evidence="1">
    <location>
        <begin position="23"/>
        <end position="38"/>
    </location>
</feature>
<feature type="region of interest" description="Disordered" evidence="1">
    <location>
        <begin position="232"/>
        <end position="300"/>
    </location>
</feature>
<sequence>MVSDPPLREMGLKKLEAYRRAKERRAEEAIRRARERRAGAPVPFEEPAANDRAPRRVPTADSGASSGWRRASPSSRRGRDRACERTVADISSLRAFTGLLDAAADDDDEDVRVDASRGLPEREPRRAQRVRGTDAESTENDRLSSENARLREEVARLEGMVDALMMLVDRHGIDASGTGQTKEDAGAESGGNSESGDSESGDDEEDDEAPPIGDCDSMLEHWLRNHCVPAAAERLSGEREGTPVSAATRTGGGEENGDEHTERALADSPFEYHARDERDDEREGEARKMPEEFAKGKVTAKKEEVLTPEAPTLVKTFS</sequence>
<reference evidence="2 3" key="1">
    <citation type="journal article" date="2009" name="Science">
        <title>Green evolution and dynamic adaptations revealed by genomes of the marine picoeukaryotes Micromonas.</title>
        <authorList>
            <person name="Worden A.Z."/>
            <person name="Lee J.H."/>
            <person name="Mock T."/>
            <person name="Rouze P."/>
            <person name="Simmons M.P."/>
            <person name="Aerts A.L."/>
            <person name="Allen A.E."/>
            <person name="Cuvelier M.L."/>
            <person name="Derelle E."/>
            <person name="Everett M.V."/>
            <person name="Foulon E."/>
            <person name="Grimwood J."/>
            <person name="Gundlach H."/>
            <person name="Henrissat B."/>
            <person name="Napoli C."/>
            <person name="McDonald S.M."/>
            <person name="Parker M.S."/>
            <person name="Rombauts S."/>
            <person name="Salamov A."/>
            <person name="Von Dassow P."/>
            <person name="Badger J.H."/>
            <person name="Coutinho P.M."/>
            <person name="Demir E."/>
            <person name="Dubchak I."/>
            <person name="Gentemann C."/>
            <person name="Eikrem W."/>
            <person name="Gready J.E."/>
            <person name="John U."/>
            <person name="Lanier W."/>
            <person name="Lindquist E.A."/>
            <person name="Lucas S."/>
            <person name="Mayer K.F."/>
            <person name="Moreau H."/>
            <person name="Not F."/>
            <person name="Otillar R."/>
            <person name="Panaud O."/>
            <person name="Pangilinan J."/>
            <person name="Paulsen I."/>
            <person name="Piegu B."/>
            <person name="Poliakov A."/>
            <person name="Robbens S."/>
            <person name="Schmutz J."/>
            <person name="Toulza E."/>
            <person name="Wyss T."/>
            <person name="Zelensky A."/>
            <person name="Zhou K."/>
            <person name="Armbrust E.V."/>
            <person name="Bhattacharya D."/>
            <person name="Goodenough U.W."/>
            <person name="Van de Peer Y."/>
            <person name="Grigoriev I.V."/>
        </authorList>
    </citation>
    <scope>NUCLEOTIDE SEQUENCE [LARGE SCALE GENOMIC DNA]</scope>
    <source>
        <strain evidence="3">RCC299 / NOUM17</strain>
    </source>
</reference>
<dbReference type="RefSeq" id="XP_002504801.1">
    <property type="nucleotide sequence ID" value="XM_002504755.1"/>
</dbReference>
<feature type="compositionally biased region" description="Acidic residues" evidence="1">
    <location>
        <begin position="196"/>
        <end position="209"/>
    </location>
</feature>
<keyword evidence="3" id="KW-1185">Reference proteome</keyword>
<proteinExistence type="predicted"/>